<evidence type="ECO:0000256" key="6">
    <source>
        <dbReference type="HAMAP-Rule" id="MF_00347"/>
    </source>
</evidence>
<dbReference type="PANTHER" id="PTHR30218:SF0">
    <property type="entry name" value="POLYPHOSPHATE KINASE"/>
    <property type="match status" value="1"/>
</dbReference>
<dbReference type="Proteomes" id="UP000298133">
    <property type="component" value="Unassembled WGS sequence"/>
</dbReference>
<keyword evidence="1 6" id="KW-0597">Phosphoprotein</keyword>
<evidence type="ECO:0000259" key="9">
    <source>
        <dbReference type="Pfam" id="PF13089"/>
    </source>
</evidence>
<evidence type="ECO:0000256" key="4">
    <source>
        <dbReference type="ARBA" id="ARBA00022777"/>
    </source>
</evidence>
<evidence type="ECO:0000256" key="1">
    <source>
        <dbReference type="ARBA" id="ARBA00022553"/>
    </source>
</evidence>
<evidence type="ECO:0000256" key="5">
    <source>
        <dbReference type="ARBA" id="ARBA00022840"/>
    </source>
</evidence>
<comment type="function">
    <text evidence="6 7">Catalyzes the reversible transfer of the terminal phosphate of ATP to form a long-chain polyphosphate (polyP).</text>
</comment>
<dbReference type="GO" id="GO:0009358">
    <property type="term" value="C:polyphosphate kinase complex"/>
    <property type="evidence" value="ECO:0007669"/>
    <property type="project" value="InterPro"/>
</dbReference>
<dbReference type="GO" id="GO:0006799">
    <property type="term" value="P:polyphosphate biosynthetic process"/>
    <property type="evidence" value="ECO:0007669"/>
    <property type="project" value="UniProtKB-UniRule"/>
</dbReference>
<evidence type="ECO:0000256" key="7">
    <source>
        <dbReference type="RuleBase" id="RU003800"/>
    </source>
</evidence>
<feature type="binding site" evidence="6">
    <location>
        <position position="562"/>
    </location>
    <ligand>
        <name>ATP</name>
        <dbReference type="ChEBI" id="CHEBI:30616"/>
    </ligand>
</feature>
<dbReference type="SUPFAM" id="SSF143724">
    <property type="entry name" value="PHP14-like"/>
    <property type="match status" value="1"/>
</dbReference>
<feature type="domain" description="Polyphosphate kinase C-terminal" evidence="11">
    <location>
        <begin position="329"/>
        <end position="493"/>
    </location>
</feature>
<evidence type="ECO:0000259" key="8">
    <source>
        <dbReference type="Pfam" id="PF02503"/>
    </source>
</evidence>
<accession>A0A4Y8UED2</accession>
<dbReference type="NCBIfam" id="TIGR03705">
    <property type="entry name" value="poly_P_kin"/>
    <property type="match status" value="1"/>
</dbReference>
<evidence type="ECO:0000256" key="2">
    <source>
        <dbReference type="ARBA" id="ARBA00022679"/>
    </source>
</evidence>
<dbReference type="EC" id="2.7.4.1" evidence="6 7"/>
<organism evidence="12 13">
    <name type="scientific">Gammaproteobacteria bacterium LSUCC0057</name>
    <dbReference type="NCBI Taxonomy" id="2559237"/>
    <lineage>
        <taxon>Bacteria</taxon>
        <taxon>Pseudomonadati</taxon>
        <taxon>Pseudomonadota</taxon>
        <taxon>Gammaproteobacteria</taxon>
        <taxon>Cellvibrionales</taxon>
        <taxon>Porticoccaceae</taxon>
        <taxon>SAR92 clade</taxon>
    </lineage>
</organism>
<keyword evidence="6" id="KW-0460">Magnesium</keyword>
<feature type="binding site" evidence="6">
    <location>
        <position position="403"/>
    </location>
    <ligand>
        <name>Mg(2+)</name>
        <dbReference type="ChEBI" id="CHEBI:18420"/>
    </ligand>
</feature>
<proteinExistence type="inferred from homology"/>
<dbReference type="AlphaFoldDB" id="A0A4Y8UED2"/>
<dbReference type="Pfam" id="PF13089">
    <property type="entry name" value="PP_kinase_N"/>
    <property type="match status" value="1"/>
</dbReference>
<dbReference type="Gene3D" id="3.30.870.10">
    <property type="entry name" value="Endonuclease Chain A"/>
    <property type="match status" value="2"/>
</dbReference>
<dbReference type="InterPro" id="IPR025198">
    <property type="entry name" value="PPK_N_dom"/>
</dbReference>
<keyword evidence="3 6" id="KW-0547">Nucleotide-binding</keyword>
<keyword evidence="4 6" id="KW-0418">Kinase</keyword>
<dbReference type="OrthoDB" id="9761456at2"/>
<dbReference type="Gene3D" id="3.30.1840.10">
    <property type="entry name" value="Polyphosphate kinase middle domain"/>
    <property type="match status" value="1"/>
</dbReference>
<feature type="binding site" evidence="6">
    <location>
        <position position="590"/>
    </location>
    <ligand>
        <name>ATP</name>
        <dbReference type="ChEBI" id="CHEBI:30616"/>
    </ligand>
</feature>
<evidence type="ECO:0000313" key="13">
    <source>
        <dbReference type="Proteomes" id="UP000298133"/>
    </source>
</evidence>
<dbReference type="CDD" id="cd09167">
    <property type="entry name" value="PLDc_EcPPK1_C2_like"/>
    <property type="match status" value="1"/>
</dbReference>
<dbReference type="InterPro" id="IPR041108">
    <property type="entry name" value="PP_kinase_C_1"/>
</dbReference>
<dbReference type="Pfam" id="PF02503">
    <property type="entry name" value="PP_kinase"/>
    <property type="match status" value="1"/>
</dbReference>
<dbReference type="InterPro" id="IPR003414">
    <property type="entry name" value="PP_kinase"/>
</dbReference>
<keyword evidence="5 6" id="KW-0067">ATP-binding</keyword>
<comment type="catalytic activity">
    <reaction evidence="6 7">
        <text>[phosphate](n) + ATP = [phosphate](n+1) + ADP</text>
        <dbReference type="Rhea" id="RHEA:19573"/>
        <dbReference type="Rhea" id="RHEA-COMP:9859"/>
        <dbReference type="Rhea" id="RHEA-COMP:14280"/>
        <dbReference type="ChEBI" id="CHEBI:16838"/>
        <dbReference type="ChEBI" id="CHEBI:30616"/>
        <dbReference type="ChEBI" id="CHEBI:456216"/>
        <dbReference type="EC" id="2.7.4.1"/>
    </reaction>
</comment>
<keyword evidence="6" id="KW-0479">Metal-binding</keyword>
<evidence type="ECO:0000259" key="10">
    <source>
        <dbReference type="Pfam" id="PF13090"/>
    </source>
</evidence>
<dbReference type="Gene3D" id="1.20.58.310">
    <property type="entry name" value="Polyphosphate kinase N-terminal domain"/>
    <property type="match status" value="1"/>
</dbReference>
<dbReference type="GO" id="GO:0008976">
    <property type="term" value="F:polyphosphate kinase activity"/>
    <property type="evidence" value="ECO:0007669"/>
    <property type="project" value="UniProtKB-UniRule"/>
</dbReference>
<keyword evidence="2 6" id="KW-0808">Transferase</keyword>
<name>A0A4Y8UED2_9GAMM</name>
<protein>
    <recommendedName>
        <fullName evidence="6 7">Polyphosphate kinase</fullName>
        <ecNumber evidence="6 7">2.7.4.1</ecNumber>
    </recommendedName>
    <alternativeName>
        <fullName evidence="6">ATP-polyphosphate phosphotransferase</fullName>
    </alternativeName>
    <alternativeName>
        <fullName evidence="6">Polyphosphoric acid kinase</fullName>
    </alternativeName>
</protein>
<gene>
    <name evidence="12" type="primary">ppk1</name>
    <name evidence="6" type="synonym">ppk</name>
    <name evidence="12" type="ORF">E3W66_09500</name>
</gene>
<dbReference type="EMBL" id="SPIA01000004">
    <property type="protein sequence ID" value="TFH67245.1"/>
    <property type="molecule type" value="Genomic_DNA"/>
</dbReference>
<dbReference type="InterPro" id="IPR036830">
    <property type="entry name" value="PP_kinase_middle_dom_sf"/>
</dbReference>
<comment type="caution">
    <text evidence="12">The sequence shown here is derived from an EMBL/GenBank/DDBJ whole genome shotgun (WGS) entry which is preliminary data.</text>
</comment>
<dbReference type="GO" id="GO:0046872">
    <property type="term" value="F:metal ion binding"/>
    <property type="evidence" value="ECO:0007669"/>
    <property type="project" value="UniProtKB-KW"/>
</dbReference>
<feature type="binding site" evidence="6">
    <location>
        <position position="46"/>
    </location>
    <ligand>
        <name>ATP</name>
        <dbReference type="ChEBI" id="CHEBI:30616"/>
    </ligand>
</feature>
<feature type="domain" description="Polyphosphate kinase middle" evidence="8">
    <location>
        <begin position="120"/>
        <end position="303"/>
    </location>
</feature>
<dbReference type="Pfam" id="PF13090">
    <property type="entry name" value="PP_kinase_C"/>
    <property type="match status" value="1"/>
</dbReference>
<evidence type="ECO:0000259" key="11">
    <source>
        <dbReference type="Pfam" id="PF17941"/>
    </source>
</evidence>
<dbReference type="PANTHER" id="PTHR30218">
    <property type="entry name" value="POLYPHOSPHATE KINASE"/>
    <property type="match status" value="1"/>
</dbReference>
<comment type="similarity">
    <text evidence="6 7">Belongs to the polyphosphate kinase 1 (PPK1) family.</text>
</comment>
<dbReference type="PIRSF" id="PIRSF015589">
    <property type="entry name" value="PP_kinase"/>
    <property type="match status" value="1"/>
</dbReference>
<dbReference type="SUPFAM" id="SSF140356">
    <property type="entry name" value="PPK N-terminal domain-like"/>
    <property type="match status" value="1"/>
</dbReference>
<feature type="binding site" evidence="6">
    <location>
        <position position="373"/>
    </location>
    <ligand>
        <name>Mg(2+)</name>
        <dbReference type="ChEBI" id="CHEBI:18420"/>
    </ligand>
</feature>
<feature type="domain" description="Polyphosphate kinase N-terminal" evidence="9">
    <location>
        <begin position="11"/>
        <end position="110"/>
    </location>
</feature>
<evidence type="ECO:0000256" key="3">
    <source>
        <dbReference type="ARBA" id="ARBA00022741"/>
    </source>
</evidence>
<evidence type="ECO:0000313" key="12">
    <source>
        <dbReference type="EMBL" id="TFH67245.1"/>
    </source>
</evidence>
<feature type="active site" description="Phosphohistidine intermediate" evidence="6">
    <location>
        <position position="433"/>
    </location>
</feature>
<comment type="cofactor">
    <cofactor evidence="6">
        <name>Mg(2+)</name>
        <dbReference type="ChEBI" id="CHEBI:18420"/>
    </cofactor>
</comment>
<feature type="domain" description="Polyphosphate kinase C-terminal" evidence="10">
    <location>
        <begin position="501"/>
        <end position="672"/>
    </location>
</feature>
<keyword evidence="13" id="KW-1185">Reference proteome</keyword>
<reference evidence="12 13" key="1">
    <citation type="submission" date="2019-03" db="EMBL/GenBank/DDBJ databases">
        <title>Draft genome of Gammaproteobacteria bacterium LSUCC0057, a member of the SAR92 clade.</title>
        <authorList>
            <person name="Lanclos V.C."/>
            <person name="Doiron C."/>
            <person name="Henson M.W."/>
            <person name="Thrash J.C."/>
        </authorList>
    </citation>
    <scope>NUCLEOTIDE SEQUENCE [LARGE SCALE GENOMIC DNA]</scope>
    <source>
        <strain evidence="12 13">LSUCC0057</strain>
    </source>
</reference>
<dbReference type="SUPFAM" id="SSF56024">
    <property type="entry name" value="Phospholipase D/nuclease"/>
    <property type="match status" value="2"/>
</dbReference>
<dbReference type="InterPro" id="IPR025200">
    <property type="entry name" value="PPK_C_dom2"/>
</dbReference>
<dbReference type="InterPro" id="IPR024953">
    <property type="entry name" value="PP_kinase_middle"/>
</dbReference>
<sequence>MADSSDRFYDYRLSWLAFNERVLQEAADSDNPIVERMRFLGIFSNNQDEFFRVRFAQIQRELELNHNPKEQTALIKLLRAIQRKTTQLSEQFDAIYNDLLAELAKRNIYCLNENNLTAKQGRWLHRHFTTEILPHIVPLWVDRGTDLQRVVNDGESYLMVELRQNHDARFALIAIPTAVSRFIPLQSEDGRAKKYFMLIDDAIRYCMNDIFGGLYQTETARCWSMKITRDAEYSLDSDLDTSLVEKMSDGVKQRLTSEPVRLSFDKSMPKGIREILADGLGFDEYDTYLSAGRYRNFRDFIGFPNMGPRYLEEKPLEPLLSAAISQSKNLFEAIDSEDLLVYYPYHQFNHFTEFVRQAAFDPSVSEIRINIYRVANRSLVVDSLIDAARNGKKVVVNVELTARFDEQRNIELSERLQAAGIKVTLGIPTLKIHSKLCLIIRNVEGQERLYAHIGTGNFNENTARIYTDFSLFTSHAEIAAEVRNVFTYIEYSYRHFDFDHLIVSPVNSRTRLVQLITAERRLAEANQPARIDLKLNNLVDRELISQLYQASRVGVKIRLIVRGMCALIPGVKGMSENISVISIVDRFLEHPRVMIFHNGGQPKVFISSADWMTRNIDRRVEVATPIYSEPLQKRIMDIFDLQFSDRVKARVIDEEQKNLYVKRGNKRKIRSQIEIYNYLKASEKSALRR</sequence>
<dbReference type="GO" id="GO:0005524">
    <property type="term" value="F:ATP binding"/>
    <property type="evidence" value="ECO:0007669"/>
    <property type="project" value="UniProtKB-KW"/>
</dbReference>
<dbReference type="HAMAP" id="MF_00347">
    <property type="entry name" value="Polyphosphate_kinase"/>
    <property type="match status" value="1"/>
</dbReference>
<dbReference type="InterPro" id="IPR036832">
    <property type="entry name" value="PPK_N_dom_sf"/>
</dbReference>
<feature type="binding site" evidence="6">
    <location>
        <position position="466"/>
    </location>
    <ligand>
        <name>ATP</name>
        <dbReference type="ChEBI" id="CHEBI:30616"/>
    </ligand>
</feature>
<comment type="PTM">
    <text evidence="6 7">An intermediate of this reaction is the autophosphorylated ppk in which a phosphate is covalently linked to a histidine residue through a N-P bond.</text>
</comment>
<dbReference type="Pfam" id="PF17941">
    <property type="entry name" value="PP_kinase_C_1"/>
    <property type="match status" value="1"/>
</dbReference>
<dbReference type="NCBIfam" id="NF003917">
    <property type="entry name" value="PRK05443.1-1"/>
    <property type="match status" value="1"/>
</dbReference>